<dbReference type="SUPFAM" id="SSF54427">
    <property type="entry name" value="NTF2-like"/>
    <property type="match status" value="1"/>
</dbReference>
<proteinExistence type="predicted"/>
<dbReference type="CDD" id="cd00531">
    <property type="entry name" value="NTF2_like"/>
    <property type="match status" value="1"/>
</dbReference>
<feature type="domain" description="SnoaL-like" evidence="1">
    <location>
        <begin position="2"/>
        <end position="121"/>
    </location>
</feature>
<dbReference type="RefSeq" id="WP_344588283.1">
    <property type="nucleotide sequence ID" value="NZ_BAAARW010000006.1"/>
</dbReference>
<dbReference type="Proteomes" id="UP001501231">
    <property type="component" value="Unassembled WGS sequence"/>
</dbReference>
<dbReference type="InterPro" id="IPR037401">
    <property type="entry name" value="SnoaL-like"/>
</dbReference>
<keyword evidence="3" id="KW-1185">Reference proteome</keyword>
<gene>
    <name evidence="2" type="ORF">GCM10010191_18960</name>
</gene>
<accession>A0ABN3IPD7</accession>
<evidence type="ECO:0000313" key="3">
    <source>
        <dbReference type="Proteomes" id="UP001501231"/>
    </source>
</evidence>
<organism evidence="2 3">
    <name type="scientific">Actinomadura vinacea</name>
    <dbReference type="NCBI Taxonomy" id="115336"/>
    <lineage>
        <taxon>Bacteria</taxon>
        <taxon>Bacillati</taxon>
        <taxon>Actinomycetota</taxon>
        <taxon>Actinomycetes</taxon>
        <taxon>Streptosporangiales</taxon>
        <taxon>Thermomonosporaceae</taxon>
        <taxon>Actinomadura</taxon>
    </lineage>
</organism>
<name>A0ABN3IPD7_9ACTN</name>
<protein>
    <submittedName>
        <fullName evidence="2">Nuclear transport factor 2 family protein</fullName>
    </submittedName>
</protein>
<dbReference type="Gene3D" id="3.10.450.50">
    <property type="match status" value="1"/>
</dbReference>
<sequence>MDDIEALKQLKARYCRTLDTKDWDGMRQIFTDDVVMDTTGSGGTLITGADTFMAFVRDNLADRVTVHHCHTPEIAITSPSTATGIWAMEDRVQWPSGRELIGFGHYHETYEKTDGTWRIRTSKLTRLRMDITEPVATYSS</sequence>
<evidence type="ECO:0000313" key="2">
    <source>
        <dbReference type="EMBL" id="GAA2410343.1"/>
    </source>
</evidence>
<comment type="caution">
    <text evidence="2">The sequence shown here is derived from an EMBL/GenBank/DDBJ whole genome shotgun (WGS) entry which is preliminary data.</text>
</comment>
<evidence type="ECO:0000259" key="1">
    <source>
        <dbReference type="Pfam" id="PF13577"/>
    </source>
</evidence>
<dbReference type="Pfam" id="PF13577">
    <property type="entry name" value="SnoaL_4"/>
    <property type="match status" value="1"/>
</dbReference>
<dbReference type="InterPro" id="IPR032710">
    <property type="entry name" value="NTF2-like_dom_sf"/>
</dbReference>
<dbReference type="EMBL" id="BAAARW010000006">
    <property type="protein sequence ID" value="GAA2410343.1"/>
    <property type="molecule type" value="Genomic_DNA"/>
</dbReference>
<reference evidence="2 3" key="1">
    <citation type="journal article" date="2019" name="Int. J. Syst. Evol. Microbiol.">
        <title>The Global Catalogue of Microorganisms (GCM) 10K type strain sequencing project: providing services to taxonomists for standard genome sequencing and annotation.</title>
        <authorList>
            <consortium name="The Broad Institute Genomics Platform"/>
            <consortium name="The Broad Institute Genome Sequencing Center for Infectious Disease"/>
            <person name="Wu L."/>
            <person name="Ma J."/>
        </authorList>
    </citation>
    <scope>NUCLEOTIDE SEQUENCE [LARGE SCALE GENOMIC DNA]</scope>
    <source>
        <strain evidence="2 3">JCM 3325</strain>
    </source>
</reference>